<dbReference type="InterPro" id="IPR011989">
    <property type="entry name" value="ARM-like"/>
</dbReference>
<dbReference type="STRING" id="329884.A0A4U0WWS6"/>
<dbReference type="GO" id="GO:0031929">
    <property type="term" value="P:TOR signaling"/>
    <property type="evidence" value="ECO:0007669"/>
    <property type="project" value="InterPro"/>
</dbReference>
<feature type="region of interest" description="Disordered" evidence="3">
    <location>
        <begin position="93"/>
        <end position="148"/>
    </location>
</feature>
<dbReference type="GO" id="GO:0010506">
    <property type="term" value="P:regulation of autophagy"/>
    <property type="evidence" value="ECO:0007669"/>
    <property type="project" value="TreeGrafter"/>
</dbReference>
<dbReference type="GO" id="GO:0071230">
    <property type="term" value="P:cellular response to amino acid stimulus"/>
    <property type="evidence" value="ECO:0007669"/>
    <property type="project" value="TreeGrafter"/>
</dbReference>
<dbReference type="InterPro" id="IPR016024">
    <property type="entry name" value="ARM-type_fold"/>
</dbReference>
<dbReference type="InterPro" id="IPR029347">
    <property type="entry name" value="Raptor_N"/>
</dbReference>
<feature type="domain" description="Raptor N-terminal CASPase-like" evidence="5">
    <location>
        <begin position="207"/>
        <end position="367"/>
    </location>
</feature>
<feature type="non-terminal residue" evidence="6">
    <location>
        <position position="1295"/>
    </location>
</feature>
<dbReference type="GO" id="GO:0005737">
    <property type="term" value="C:cytoplasm"/>
    <property type="evidence" value="ECO:0007669"/>
    <property type="project" value="TreeGrafter"/>
</dbReference>
<dbReference type="PANTHER" id="PTHR12848">
    <property type="entry name" value="REGULATORY-ASSOCIATED PROTEIN OF MTOR"/>
    <property type="match status" value="1"/>
</dbReference>
<feature type="region of interest" description="Disordered" evidence="3">
    <location>
        <begin position="1079"/>
        <end position="1148"/>
    </location>
</feature>
<feature type="compositionally biased region" description="Basic and acidic residues" evidence="3">
    <location>
        <begin position="912"/>
        <end position="925"/>
    </location>
</feature>
<dbReference type="SUPFAM" id="SSF48371">
    <property type="entry name" value="ARM repeat"/>
    <property type="match status" value="1"/>
</dbReference>
<organism evidence="6 7">
    <name type="scientific">Friedmanniomyces simplex</name>
    <dbReference type="NCBI Taxonomy" id="329884"/>
    <lineage>
        <taxon>Eukaryota</taxon>
        <taxon>Fungi</taxon>
        <taxon>Dikarya</taxon>
        <taxon>Ascomycota</taxon>
        <taxon>Pezizomycotina</taxon>
        <taxon>Dothideomycetes</taxon>
        <taxon>Dothideomycetidae</taxon>
        <taxon>Mycosphaerellales</taxon>
        <taxon>Teratosphaeriaceae</taxon>
        <taxon>Friedmanniomyces</taxon>
    </lineage>
</organism>
<reference evidence="6 7" key="1">
    <citation type="submission" date="2017-03" db="EMBL/GenBank/DDBJ databases">
        <title>Genomes of endolithic fungi from Antarctica.</title>
        <authorList>
            <person name="Coleine C."/>
            <person name="Masonjones S."/>
            <person name="Stajich J.E."/>
        </authorList>
    </citation>
    <scope>NUCLEOTIDE SEQUENCE [LARGE SCALE GENOMIC DNA]</scope>
    <source>
        <strain evidence="6 7">CCFEE 5184</strain>
    </source>
</reference>
<keyword evidence="1" id="KW-0853">WD repeat</keyword>
<sequence>MRFTPATLTACLLVLAVAGLIRRDDLDNCIGLCEVDGQKTCNGNPSAILGVSSVLGTFTCSALTAFCDFKCGCEYESEKSVGWAKSKHSHPVLDIVPHAGPTTHTPQSESDEDGGLHMPRATGSPPRPAAQSRARSGVTPNGLQKDGEETARIRHGWETQLQDHEQATLLSQNFFMYYEDKRHETAGNPPPDYDPKTIVSDWRMKDRLKTTSAILAVCLNVGVDPPDVIKTNPCAKLECWVDPIPPDSSSNQQSSNNSNTQIGKNLQSQYENLSLRSRYKVILDPTIEELRRYTTSLRRTAHAERILFHYNGHGVPKPTASGEVWCFNRSYTQYIPISLYDIQEWVGAPGLWVWDCSASGGIIKGFLEGVEKHNINQQEALRQDPNRAQQQPIIKWDDCIHLAACRDNETLPTNPNLPADLFTSCLTTPIAMALRFFILQNPIPTNPAITLDTARAIPGKVSERRTPLGELNWIFTAITDTIAWNIFPPALFKKLFRQDLMIAALSRNFLLAQRVMRMYHCHPQSWPPVPDTHDHALWRSWDLAVELVLNQVPRMIEQQKAHEAVAAETAQLTNGQPNGVPASAPPSVQPPPEVDYVHSDFFADQLSAFEIYLSSAPASPDAAGYAKPPVQLPIVLQVLLSQVHRLRALILLSKFLDLGPWAVNLALRIGIFPYVLKLLQSQAVELKPPMIFIWTRMLAVDQSCQADLLKDNGYTYFTSVLNNASGIPQGNIAEHRAMCAFVIAMFCKDFRPGQQAVLESNPEIVECCLQHLLDMDNPLLRQWSCLCLGNMWADFQPAKKVGFTCRAHSRIQDRSHDAVPEVRAACLDALTKFVGTGTGESIDSAVMLEEETLASVVIAMGMDGSIMVRKELTVFYSTFIRKYEGRVLVAAWEQLLEERDKRTGREEDEGKDEFKDDGVDGKENGHGVSGHAGASHQRSVSFTLTGRAAAKSAEQTNGKPSRTLSKKTIYRAMWRQILSMSADPHPEVARNASITTDYIINALLDSPLGEQANKVLDEIVVLGLKRDHGTLNGMDGLTRQRSRDVRPQTPPSPTASMAGRGEGYFGVSRTASVTAAFMGWFGGPPRTPEPPPSPNKRSSAGHQVPYRSRPLTPSDAAMLPPNALDQFTGPPHQPRAPIPKSPHYTERDISQPANIPVKSNFFAWAASHFREPQMRSSENDEPGSVDYNERLWRRNRNDKIIAGSQPLKEAAGSQRWDVPCGYFGMGAAPMEMVFHQFEPHLVTSDDRDSIAVWDWETQKQIGRFSNGNPDGSRVTELRFINEDDQAMLMTGSSDG</sequence>
<evidence type="ECO:0000256" key="1">
    <source>
        <dbReference type="ARBA" id="ARBA00022574"/>
    </source>
</evidence>
<dbReference type="GO" id="GO:0030307">
    <property type="term" value="P:positive regulation of cell growth"/>
    <property type="evidence" value="ECO:0007669"/>
    <property type="project" value="TreeGrafter"/>
</dbReference>
<protein>
    <recommendedName>
        <fullName evidence="5">Raptor N-terminal CASPase-like domain-containing protein</fullName>
    </recommendedName>
</protein>
<dbReference type="InterPro" id="IPR036322">
    <property type="entry name" value="WD40_repeat_dom_sf"/>
</dbReference>
<feature type="compositionally biased region" description="Pro residues" evidence="3">
    <location>
        <begin position="1085"/>
        <end position="1094"/>
    </location>
</feature>
<dbReference type="SMART" id="SM01302">
    <property type="entry name" value="Raptor_N"/>
    <property type="match status" value="1"/>
</dbReference>
<dbReference type="PANTHER" id="PTHR12848:SF16">
    <property type="entry name" value="REGULATORY-ASSOCIATED PROTEIN OF MTOR"/>
    <property type="match status" value="1"/>
</dbReference>
<dbReference type="OrthoDB" id="10262360at2759"/>
<accession>A0A4U0WWS6</accession>
<gene>
    <name evidence="6" type="ORF">B0A55_10183</name>
</gene>
<comment type="caution">
    <text evidence="6">The sequence shown here is derived from an EMBL/GenBank/DDBJ whole genome shotgun (WGS) entry which is preliminary data.</text>
</comment>
<evidence type="ECO:0000256" key="4">
    <source>
        <dbReference type="SAM" id="SignalP"/>
    </source>
</evidence>
<feature type="compositionally biased region" description="Pro residues" evidence="3">
    <location>
        <begin position="1131"/>
        <end position="1140"/>
    </location>
</feature>
<feature type="region of interest" description="Disordered" evidence="3">
    <location>
        <begin position="1032"/>
        <end position="1062"/>
    </location>
</feature>
<feature type="chain" id="PRO_5020247207" description="Raptor N-terminal CASPase-like domain-containing protein" evidence="4">
    <location>
        <begin position="24"/>
        <end position="1295"/>
    </location>
</feature>
<evidence type="ECO:0000256" key="3">
    <source>
        <dbReference type="SAM" id="MobiDB-lite"/>
    </source>
</evidence>
<dbReference type="InterPro" id="IPR004083">
    <property type="entry name" value="Raptor"/>
</dbReference>
<dbReference type="Gene3D" id="1.25.10.10">
    <property type="entry name" value="Leucine-rich Repeat Variant"/>
    <property type="match status" value="1"/>
</dbReference>
<dbReference type="Gene3D" id="3.40.50.1460">
    <property type="match status" value="1"/>
</dbReference>
<feature type="region of interest" description="Disordered" evidence="3">
    <location>
        <begin position="901"/>
        <end position="938"/>
    </location>
</feature>
<dbReference type="SUPFAM" id="SSF50978">
    <property type="entry name" value="WD40 repeat-like"/>
    <property type="match status" value="1"/>
</dbReference>
<keyword evidence="4" id="KW-0732">Signal</keyword>
<dbReference type="GO" id="GO:0030674">
    <property type="term" value="F:protein-macromolecule adaptor activity"/>
    <property type="evidence" value="ECO:0007669"/>
    <property type="project" value="TreeGrafter"/>
</dbReference>
<dbReference type="GO" id="GO:0009267">
    <property type="term" value="P:cellular response to starvation"/>
    <property type="evidence" value="ECO:0007669"/>
    <property type="project" value="TreeGrafter"/>
</dbReference>
<dbReference type="EMBL" id="NAJQ01000562">
    <property type="protein sequence ID" value="TKA67577.1"/>
    <property type="molecule type" value="Genomic_DNA"/>
</dbReference>
<dbReference type="Pfam" id="PF14538">
    <property type="entry name" value="Raptor_N"/>
    <property type="match status" value="1"/>
</dbReference>
<keyword evidence="2" id="KW-0677">Repeat</keyword>
<evidence type="ECO:0000256" key="2">
    <source>
        <dbReference type="ARBA" id="ARBA00022737"/>
    </source>
</evidence>
<proteinExistence type="predicted"/>
<feature type="signal peptide" evidence="4">
    <location>
        <begin position="1"/>
        <end position="23"/>
    </location>
</feature>
<dbReference type="PRINTS" id="PR01547">
    <property type="entry name" value="YEAST176DUF"/>
</dbReference>
<name>A0A4U0WWS6_9PEZI</name>
<dbReference type="GO" id="GO:0031931">
    <property type="term" value="C:TORC1 complex"/>
    <property type="evidence" value="ECO:0007669"/>
    <property type="project" value="InterPro"/>
</dbReference>
<evidence type="ECO:0000313" key="7">
    <source>
        <dbReference type="Proteomes" id="UP000309340"/>
    </source>
</evidence>
<evidence type="ECO:0000313" key="6">
    <source>
        <dbReference type="EMBL" id="TKA67577.1"/>
    </source>
</evidence>
<dbReference type="Proteomes" id="UP000309340">
    <property type="component" value="Unassembled WGS sequence"/>
</dbReference>
<evidence type="ECO:0000259" key="5">
    <source>
        <dbReference type="SMART" id="SM01302"/>
    </source>
</evidence>
<keyword evidence="7" id="KW-1185">Reference proteome</keyword>